<evidence type="ECO:0000256" key="1">
    <source>
        <dbReference type="ARBA" id="ARBA00023125"/>
    </source>
</evidence>
<dbReference type="InterPro" id="IPR016032">
    <property type="entry name" value="Sig_transdc_resp-reg_C-effctor"/>
</dbReference>
<dbReference type="GO" id="GO:0000160">
    <property type="term" value="P:phosphorelay signal transduction system"/>
    <property type="evidence" value="ECO:0007669"/>
    <property type="project" value="InterPro"/>
</dbReference>
<dbReference type="eggNOG" id="COG2197">
    <property type="taxonomic scope" value="Bacteria"/>
</dbReference>
<dbReference type="Proteomes" id="UP000006281">
    <property type="component" value="Chromosome"/>
</dbReference>
<reference evidence="5 6" key="1">
    <citation type="journal article" date="2012" name="BMC Genomics">
        <title>Complete genome sequence of Saccharothrix espanaensis DSM 44229T and comparison to the other completely sequenced Pseudonocardiaceae.</title>
        <authorList>
            <person name="Strobel T."/>
            <person name="Al-Dilaimi A."/>
            <person name="Blom J."/>
            <person name="Gessner A."/>
            <person name="Kalinowski J."/>
            <person name="Luzhetska M."/>
            <person name="Puhler A."/>
            <person name="Szczepanowski R."/>
            <person name="Bechthold A."/>
            <person name="Ruckert C."/>
        </authorList>
    </citation>
    <scope>NUCLEOTIDE SEQUENCE [LARGE SCALE GENOMIC DNA]</scope>
    <source>
        <strain evidence="6">ATCC 51144 / DSM 44229 / JCM 9112 / NBRC 15066 / NRRL 15764</strain>
    </source>
</reference>
<evidence type="ECO:0000259" key="4">
    <source>
        <dbReference type="PROSITE" id="PS50110"/>
    </source>
</evidence>
<dbReference type="KEGG" id="sesp:BN6_66490"/>
<dbReference type="PATRIC" id="fig|1179773.3.peg.6702"/>
<dbReference type="Pfam" id="PF00196">
    <property type="entry name" value="GerE"/>
    <property type="match status" value="1"/>
</dbReference>
<dbReference type="InterPro" id="IPR039420">
    <property type="entry name" value="WalR-like"/>
</dbReference>
<name>K0K6D2_SACES</name>
<dbReference type="STRING" id="1179773.BN6_66490"/>
<dbReference type="EMBL" id="HE804045">
    <property type="protein sequence ID" value="CCH33886.1"/>
    <property type="molecule type" value="Genomic_DNA"/>
</dbReference>
<dbReference type="SMART" id="SM00421">
    <property type="entry name" value="HTH_LUXR"/>
    <property type="match status" value="1"/>
</dbReference>
<dbReference type="HOGENOM" id="CLU_000445_90_10_11"/>
<dbReference type="InterPro" id="IPR001789">
    <property type="entry name" value="Sig_transdc_resp-reg_receiver"/>
</dbReference>
<dbReference type="PROSITE" id="PS50110">
    <property type="entry name" value="RESPONSE_REGULATORY"/>
    <property type="match status" value="1"/>
</dbReference>
<keyword evidence="1" id="KW-0238">DNA-binding</keyword>
<proteinExistence type="predicted"/>
<dbReference type="InterPro" id="IPR011006">
    <property type="entry name" value="CheY-like_superfamily"/>
</dbReference>
<feature type="domain" description="Response regulatory" evidence="4">
    <location>
        <begin position="3"/>
        <end position="119"/>
    </location>
</feature>
<dbReference type="SMART" id="SM00448">
    <property type="entry name" value="REC"/>
    <property type="match status" value="1"/>
</dbReference>
<dbReference type="BioCyc" id="SESP1179773:BN6_RS32045-MONOMER"/>
<feature type="modified residue" description="4-aspartylphosphate" evidence="2">
    <location>
        <position position="54"/>
    </location>
</feature>
<evidence type="ECO:0000256" key="2">
    <source>
        <dbReference type="PROSITE-ProRule" id="PRU00169"/>
    </source>
</evidence>
<sequence length="201" mass="20794">MIRVLVADDEDLVRIALASLLRLEIDLEVVALAADGESAVTAAVATRPDVAVVDAVMPGRDGYQVAADLARALPACAVVVLTGPGRPPHPRRALAVGAKGLVPKGSPAGALADVIRTVHGGGRYVDPAIAVHALLPPACPLTPQELEVLRQAEYDTPVTEVAHRMGLSVGTVRNYLSTVVGKLGATGRQDAFATAHDNGWL</sequence>
<dbReference type="Gene3D" id="3.40.50.2300">
    <property type="match status" value="1"/>
</dbReference>
<keyword evidence="2" id="KW-0597">Phosphoprotein</keyword>
<feature type="domain" description="HTH luxR-type" evidence="3">
    <location>
        <begin position="134"/>
        <end position="199"/>
    </location>
</feature>
<gene>
    <name evidence="5" type="ordered locus">BN6_66490</name>
</gene>
<organism evidence="5 6">
    <name type="scientific">Saccharothrix espanaensis (strain ATCC 51144 / DSM 44229 / JCM 9112 / NBRC 15066 / NRRL 15764)</name>
    <dbReference type="NCBI Taxonomy" id="1179773"/>
    <lineage>
        <taxon>Bacteria</taxon>
        <taxon>Bacillati</taxon>
        <taxon>Actinomycetota</taxon>
        <taxon>Actinomycetes</taxon>
        <taxon>Pseudonocardiales</taxon>
        <taxon>Pseudonocardiaceae</taxon>
        <taxon>Saccharothrix</taxon>
    </lineage>
</organism>
<accession>K0K6D2</accession>
<dbReference type="PANTHER" id="PTHR43214:SF42">
    <property type="entry name" value="TRANSCRIPTIONAL REGULATORY PROTEIN DESR"/>
    <property type="match status" value="1"/>
</dbReference>
<dbReference type="AlphaFoldDB" id="K0K6D2"/>
<dbReference type="PROSITE" id="PS50043">
    <property type="entry name" value="HTH_LUXR_2"/>
    <property type="match status" value="1"/>
</dbReference>
<dbReference type="PANTHER" id="PTHR43214">
    <property type="entry name" value="TWO-COMPONENT RESPONSE REGULATOR"/>
    <property type="match status" value="1"/>
</dbReference>
<dbReference type="CDD" id="cd06170">
    <property type="entry name" value="LuxR_C_like"/>
    <property type="match status" value="1"/>
</dbReference>
<evidence type="ECO:0000313" key="5">
    <source>
        <dbReference type="EMBL" id="CCH33886.1"/>
    </source>
</evidence>
<dbReference type="GO" id="GO:0003677">
    <property type="term" value="F:DNA binding"/>
    <property type="evidence" value="ECO:0007669"/>
    <property type="project" value="UniProtKB-KW"/>
</dbReference>
<evidence type="ECO:0000259" key="3">
    <source>
        <dbReference type="PROSITE" id="PS50043"/>
    </source>
</evidence>
<dbReference type="InterPro" id="IPR000792">
    <property type="entry name" value="Tscrpt_reg_LuxR_C"/>
</dbReference>
<evidence type="ECO:0000313" key="6">
    <source>
        <dbReference type="Proteomes" id="UP000006281"/>
    </source>
</evidence>
<dbReference type="GO" id="GO:0006355">
    <property type="term" value="P:regulation of DNA-templated transcription"/>
    <property type="evidence" value="ECO:0007669"/>
    <property type="project" value="InterPro"/>
</dbReference>
<protein>
    <submittedName>
        <fullName evidence="5">Two-component system, response regulator of the LuxR family</fullName>
    </submittedName>
</protein>
<dbReference type="SUPFAM" id="SSF46894">
    <property type="entry name" value="C-terminal effector domain of the bipartite response regulators"/>
    <property type="match status" value="1"/>
</dbReference>
<keyword evidence="6" id="KW-1185">Reference proteome</keyword>
<dbReference type="Pfam" id="PF00072">
    <property type="entry name" value="Response_reg"/>
    <property type="match status" value="1"/>
</dbReference>
<dbReference type="SUPFAM" id="SSF52172">
    <property type="entry name" value="CheY-like"/>
    <property type="match status" value="1"/>
</dbReference>
<dbReference type="OrthoDB" id="9808843at2"/>